<sequence length="298" mass="31113">MNLALGIDIGGTKIRGGLINNDGQVLQILEMPTEADRGGEHVVSRIERLIGELMTEQVCGIGIGVSGQVGLDGTILSATKTFPGWAGIALQKRIADRTKLPVRVLNDVQAMALGELHYGEGKGIREFLCLALGTGVGGAIVSDGKLVRGANGAAGEMGHSLFIAGGRQCPCGKKGCLEAYLSGTALVKRYEEMTHSQKNGQEIIADALKGEASAERLIRQFIEELAQAVSSLVTVFNPSKVILGGGVIDGIRPFLSGFQNSVIRLVSATAAKDLSVVCSSVGDNVMLMGSAGLHFNNN</sequence>
<dbReference type="Proteomes" id="UP001527882">
    <property type="component" value="Unassembled WGS sequence"/>
</dbReference>
<organism evidence="2 3">
    <name type="scientific">Paenibacillus gyeongsangnamensis</name>
    <dbReference type="NCBI Taxonomy" id="3388067"/>
    <lineage>
        <taxon>Bacteria</taxon>
        <taxon>Bacillati</taxon>
        <taxon>Bacillota</taxon>
        <taxon>Bacilli</taxon>
        <taxon>Bacillales</taxon>
        <taxon>Paenibacillaceae</taxon>
        <taxon>Paenibacillus</taxon>
    </lineage>
</organism>
<name>A0ABT4Q4D7_9BACL</name>
<dbReference type="RefSeq" id="WP_269879952.1">
    <property type="nucleotide sequence ID" value="NZ_JAQAGZ010000002.1"/>
</dbReference>
<reference evidence="2 3" key="1">
    <citation type="submission" date="2022-12" db="EMBL/GenBank/DDBJ databases">
        <title>Draft genome sequence of Paenibacillus sp. dW9.</title>
        <authorList>
            <person name="Choi E.-W."/>
            <person name="Kim D.-U."/>
        </authorList>
    </citation>
    <scope>NUCLEOTIDE SEQUENCE [LARGE SCALE GENOMIC DNA]</scope>
    <source>
        <strain evidence="3">dW9</strain>
    </source>
</reference>
<comment type="similarity">
    <text evidence="1">Belongs to the ROK (NagC/XylR) family.</text>
</comment>
<dbReference type="EMBL" id="JAQAGZ010000002">
    <property type="protein sequence ID" value="MCZ8511555.1"/>
    <property type="molecule type" value="Genomic_DNA"/>
</dbReference>
<dbReference type="InterPro" id="IPR049874">
    <property type="entry name" value="ROK_cs"/>
</dbReference>
<dbReference type="SUPFAM" id="SSF53067">
    <property type="entry name" value="Actin-like ATPase domain"/>
    <property type="match status" value="1"/>
</dbReference>
<comment type="caution">
    <text evidence="2">The sequence shown here is derived from an EMBL/GenBank/DDBJ whole genome shotgun (WGS) entry which is preliminary data.</text>
</comment>
<dbReference type="PANTHER" id="PTHR18964">
    <property type="entry name" value="ROK (REPRESSOR, ORF, KINASE) FAMILY"/>
    <property type="match status" value="1"/>
</dbReference>
<keyword evidence="3" id="KW-1185">Reference proteome</keyword>
<dbReference type="InterPro" id="IPR043129">
    <property type="entry name" value="ATPase_NBD"/>
</dbReference>
<evidence type="ECO:0000313" key="3">
    <source>
        <dbReference type="Proteomes" id="UP001527882"/>
    </source>
</evidence>
<dbReference type="InterPro" id="IPR000600">
    <property type="entry name" value="ROK"/>
</dbReference>
<gene>
    <name evidence="2" type="ORF">O9H85_03720</name>
</gene>
<dbReference type="Pfam" id="PF00480">
    <property type="entry name" value="ROK"/>
    <property type="match status" value="1"/>
</dbReference>
<evidence type="ECO:0000313" key="2">
    <source>
        <dbReference type="EMBL" id="MCZ8511555.1"/>
    </source>
</evidence>
<accession>A0ABT4Q4D7</accession>
<dbReference type="Gene3D" id="3.30.420.40">
    <property type="match status" value="2"/>
</dbReference>
<dbReference type="PROSITE" id="PS01125">
    <property type="entry name" value="ROK"/>
    <property type="match status" value="1"/>
</dbReference>
<evidence type="ECO:0000256" key="1">
    <source>
        <dbReference type="ARBA" id="ARBA00006479"/>
    </source>
</evidence>
<proteinExistence type="inferred from homology"/>
<dbReference type="PANTHER" id="PTHR18964:SF149">
    <property type="entry name" value="BIFUNCTIONAL UDP-N-ACETYLGLUCOSAMINE 2-EPIMERASE_N-ACETYLMANNOSAMINE KINASE"/>
    <property type="match status" value="1"/>
</dbReference>
<protein>
    <submittedName>
        <fullName evidence="2">ROK family protein</fullName>
    </submittedName>
</protein>
<dbReference type="CDD" id="cd24068">
    <property type="entry name" value="ASKHA_NBD_ROK_FnNanK-like"/>
    <property type="match status" value="1"/>
</dbReference>